<feature type="compositionally biased region" description="Polar residues" evidence="3">
    <location>
        <begin position="688"/>
        <end position="697"/>
    </location>
</feature>
<sequence>MDNITDSKDNPIDHHQQQQLYDDTTNNNTLETTNKLLNDLERKLSIISTTNSTTSSQYTNNSGSVIHNEKFNGLAKQNINSSVLRYIINNENNNEPEDDDDKHSRIYNNIFDPNELFQERHNKFMTKFGKDYNDDNILQQQQQSQQSRQRKLLRKNSLKVNQDRLEKKASDISLQDTTLQEQPQQQEEEPKESNIISQSSINAIEVDDPNHDISSSEETEELDPHHQHQPQDSEQQKYGIFYDDGFATDPETQDLSLLPPSPPRSPPRELDPDKLYGIYNFQGPDPSHCTLSKDEPVYLINDEDNYWWLIRKLSKNERINRLQKHHSTNGPEDQLDEEIEIHTDEEDGKVGFVPAECLETYGERLARLNCFKNEELERRTSGETLNNNNEEQDDENGNSVESVNSGTTQKKSNNNKSVTFEDLAEVKDEDEASVEDGDDEDTEEEKEIEDDDEEEEEEEDIRPSFGSYSKDIGPLSVQSDEADRPPSETLSDVFAETPLVIQKKKRTNQQQPTITTFSDLYVQPTKRSTSMDNISIGTYSPDTPKSNDLEEGEEENEENVARQDMVKALRRSVILDRLTQMTTDIQEQMKEGGVGDGNSSDDDDQEEGDRRDIDELPSPTITNSVANSPEQYLKPIEIHGIDDILSSSSSNPVVKSDHQQYLDDEMSKQQQEQHLTTNPQGQPQTQQSSADSIGFQDSSSVSHLSLHKLKKNSIDDECIGYFENEEEEEEDTITPLTSMNSLIDLNNKEQRRKSKPVHEMFIPILGKFDELVEKLAELDEMLK</sequence>
<dbReference type="GO" id="GO:0008104">
    <property type="term" value="P:intracellular protein localization"/>
    <property type="evidence" value="ECO:0007669"/>
    <property type="project" value="TreeGrafter"/>
</dbReference>
<organism evidence="5 6">
    <name type="scientific">[Candida] subhashii</name>
    <dbReference type="NCBI Taxonomy" id="561895"/>
    <lineage>
        <taxon>Eukaryota</taxon>
        <taxon>Fungi</taxon>
        <taxon>Dikarya</taxon>
        <taxon>Ascomycota</taxon>
        <taxon>Saccharomycotina</taxon>
        <taxon>Pichiomycetes</taxon>
        <taxon>Debaryomycetaceae</taxon>
        <taxon>Spathaspora</taxon>
    </lineage>
</organism>
<feature type="compositionally biased region" description="Acidic residues" evidence="3">
    <location>
        <begin position="549"/>
        <end position="558"/>
    </location>
</feature>
<dbReference type="OrthoDB" id="196165at2759"/>
<feature type="compositionally biased region" description="Polar residues" evidence="3">
    <location>
        <begin position="619"/>
        <end position="629"/>
    </location>
</feature>
<evidence type="ECO:0000259" key="4">
    <source>
        <dbReference type="PROSITE" id="PS50002"/>
    </source>
</evidence>
<dbReference type="SMART" id="SM00326">
    <property type="entry name" value="SH3"/>
    <property type="match status" value="1"/>
</dbReference>
<dbReference type="Proteomes" id="UP000694255">
    <property type="component" value="Unassembled WGS sequence"/>
</dbReference>
<protein>
    <submittedName>
        <fullName evidence="5">BUD14</fullName>
    </submittedName>
</protein>
<dbReference type="AlphaFoldDB" id="A0A8J5V1P0"/>
<proteinExistence type="predicted"/>
<feature type="domain" description="SH3" evidence="4">
    <location>
        <begin position="270"/>
        <end position="363"/>
    </location>
</feature>
<dbReference type="InterPro" id="IPR001452">
    <property type="entry name" value="SH3_domain"/>
</dbReference>
<feature type="compositionally biased region" description="Basic residues" evidence="3">
    <location>
        <begin position="148"/>
        <end position="157"/>
    </location>
</feature>
<feature type="compositionally biased region" description="Low complexity" evidence="3">
    <location>
        <begin position="193"/>
        <end position="204"/>
    </location>
</feature>
<feature type="region of interest" description="Disordered" evidence="3">
    <location>
        <begin position="582"/>
        <end position="629"/>
    </location>
</feature>
<accession>A0A8J5V1P0</accession>
<feature type="region of interest" description="Disordered" evidence="3">
    <location>
        <begin position="643"/>
        <end position="697"/>
    </location>
</feature>
<dbReference type="GO" id="GO:0051286">
    <property type="term" value="C:cell tip"/>
    <property type="evidence" value="ECO:0007669"/>
    <property type="project" value="TreeGrafter"/>
</dbReference>
<comment type="caution">
    <text evidence="5">The sequence shown here is derived from an EMBL/GenBank/DDBJ whole genome shotgun (WGS) entry which is preliminary data.</text>
</comment>
<feature type="region of interest" description="Disordered" evidence="3">
    <location>
        <begin position="140"/>
        <end position="273"/>
    </location>
</feature>
<feature type="compositionally biased region" description="Acidic residues" evidence="3">
    <location>
        <begin position="427"/>
        <end position="460"/>
    </location>
</feature>
<dbReference type="EMBL" id="JAGSYN010000045">
    <property type="protein sequence ID" value="KAG7665945.1"/>
    <property type="molecule type" value="Genomic_DNA"/>
</dbReference>
<keyword evidence="1 2" id="KW-0728">SH3 domain</keyword>
<dbReference type="PROSITE" id="PS50002">
    <property type="entry name" value="SH3"/>
    <property type="match status" value="1"/>
</dbReference>
<feature type="compositionally biased region" description="Basic and acidic residues" evidence="3">
    <location>
        <begin position="655"/>
        <end position="667"/>
    </location>
</feature>
<evidence type="ECO:0000256" key="3">
    <source>
        <dbReference type="SAM" id="MobiDB-lite"/>
    </source>
</evidence>
<feature type="compositionally biased region" description="Low complexity" evidence="3">
    <location>
        <begin position="676"/>
        <end position="687"/>
    </location>
</feature>
<dbReference type="RefSeq" id="XP_049266177.1">
    <property type="nucleotide sequence ID" value="XM_049409795.1"/>
</dbReference>
<feature type="compositionally biased region" description="Polar residues" evidence="3">
    <location>
        <begin position="399"/>
        <end position="418"/>
    </location>
</feature>
<reference evidence="5 6" key="1">
    <citation type="journal article" date="2021" name="DNA Res.">
        <title>Genome analysis of Candida subhashii reveals its hybrid nature and dual mitochondrial genome conformations.</title>
        <authorList>
            <person name="Mixao V."/>
            <person name="Hegedusova E."/>
            <person name="Saus E."/>
            <person name="Pryszcz L.P."/>
            <person name="Cillingova A."/>
            <person name="Nosek J."/>
            <person name="Gabaldon T."/>
        </authorList>
    </citation>
    <scope>NUCLEOTIDE SEQUENCE [LARGE SCALE GENOMIC DNA]</scope>
    <source>
        <strain evidence="5 6">CBS 10753</strain>
    </source>
</reference>
<gene>
    <name evidence="5" type="ORF">J8A68_000568</name>
</gene>
<dbReference type="InterPro" id="IPR053039">
    <property type="entry name" value="Polarity_Bud-Selection_Reg"/>
</dbReference>
<dbReference type="GeneID" id="73467369"/>
<feature type="region of interest" description="Disordered" evidence="3">
    <location>
        <begin position="379"/>
        <end position="494"/>
    </location>
</feature>
<dbReference type="PANTHER" id="PTHR47775:SF1">
    <property type="entry name" value="BUD SITE SELECTION PROTEIN 14"/>
    <property type="match status" value="1"/>
</dbReference>
<feature type="region of interest" description="Disordered" evidence="3">
    <location>
        <begin position="528"/>
        <end position="564"/>
    </location>
</feature>
<dbReference type="GO" id="GO:0030950">
    <property type="term" value="P:establishment or maintenance of actin cytoskeleton polarity"/>
    <property type="evidence" value="ECO:0007669"/>
    <property type="project" value="TreeGrafter"/>
</dbReference>
<evidence type="ECO:0000313" key="6">
    <source>
        <dbReference type="Proteomes" id="UP000694255"/>
    </source>
</evidence>
<feature type="compositionally biased region" description="Polar residues" evidence="3">
    <location>
        <begin position="528"/>
        <end position="546"/>
    </location>
</feature>
<evidence type="ECO:0000256" key="2">
    <source>
        <dbReference type="PROSITE-ProRule" id="PRU00192"/>
    </source>
</evidence>
<evidence type="ECO:0000256" key="1">
    <source>
        <dbReference type="ARBA" id="ARBA00022443"/>
    </source>
</evidence>
<feature type="compositionally biased region" description="Basic and acidic residues" evidence="3">
    <location>
        <begin position="222"/>
        <end position="235"/>
    </location>
</feature>
<feature type="compositionally biased region" description="Basic and acidic residues" evidence="3">
    <location>
        <begin position="161"/>
        <end position="170"/>
    </location>
</feature>
<evidence type="ECO:0000313" key="5">
    <source>
        <dbReference type="EMBL" id="KAG7665945.1"/>
    </source>
</evidence>
<dbReference type="Pfam" id="PF00018">
    <property type="entry name" value="SH3_1"/>
    <property type="match status" value="1"/>
</dbReference>
<keyword evidence="6" id="KW-1185">Reference proteome</keyword>
<dbReference type="PANTHER" id="PTHR47775">
    <property type="entry name" value="BUD SITE SELECTION PROTEIN 14"/>
    <property type="match status" value="1"/>
</dbReference>
<dbReference type="GO" id="GO:0015630">
    <property type="term" value="C:microtubule cytoskeleton"/>
    <property type="evidence" value="ECO:0007669"/>
    <property type="project" value="TreeGrafter"/>
</dbReference>
<name>A0A8J5V1P0_9ASCO</name>